<protein>
    <submittedName>
        <fullName evidence="2">Uncharacterized protein</fullName>
    </submittedName>
</protein>
<evidence type="ECO:0000313" key="2">
    <source>
        <dbReference type="EMBL" id="KAB0634080.1"/>
    </source>
</evidence>
<feature type="region of interest" description="Disordered" evidence="1">
    <location>
        <begin position="168"/>
        <end position="202"/>
    </location>
</feature>
<proteinExistence type="predicted"/>
<dbReference type="EMBL" id="VZOK01000056">
    <property type="protein sequence ID" value="KAB0634080.1"/>
    <property type="molecule type" value="Genomic_DNA"/>
</dbReference>
<evidence type="ECO:0000313" key="3">
    <source>
        <dbReference type="Proteomes" id="UP000473470"/>
    </source>
</evidence>
<accession>A0A6L3MPP9</accession>
<organism evidence="2 3">
    <name type="scientific">Burkholderia stagnalis</name>
    <dbReference type="NCBI Taxonomy" id="1503054"/>
    <lineage>
        <taxon>Bacteria</taxon>
        <taxon>Pseudomonadati</taxon>
        <taxon>Pseudomonadota</taxon>
        <taxon>Betaproteobacteria</taxon>
        <taxon>Burkholderiales</taxon>
        <taxon>Burkholderiaceae</taxon>
        <taxon>Burkholderia</taxon>
        <taxon>Burkholderia cepacia complex</taxon>
    </lineage>
</organism>
<gene>
    <name evidence="2" type="ORF">F7R25_27605</name>
</gene>
<name>A0A6L3MPP9_9BURK</name>
<feature type="compositionally biased region" description="Low complexity" evidence="1">
    <location>
        <begin position="182"/>
        <end position="202"/>
    </location>
</feature>
<dbReference type="AlphaFoldDB" id="A0A6L3MPP9"/>
<evidence type="ECO:0000256" key="1">
    <source>
        <dbReference type="SAM" id="MobiDB-lite"/>
    </source>
</evidence>
<reference evidence="2 3" key="1">
    <citation type="submission" date="2019-09" db="EMBL/GenBank/DDBJ databases">
        <title>Draft genome sequences of 48 bacterial type strains from the CCUG.</title>
        <authorList>
            <person name="Tunovic T."/>
            <person name="Pineiro-Iglesias B."/>
            <person name="Unosson C."/>
            <person name="Inganas E."/>
            <person name="Ohlen M."/>
            <person name="Cardew S."/>
            <person name="Jensie-Markopoulos S."/>
            <person name="Salva-Serra F."/>
            <person name="Jaen-Luchoro D."/>
            <person name="Karlsson R."/>
            <person name="Svensson-Stadler L."/>
            <person name="Chun J."/>
            <person name="Moore E."/>
        </authorList>
    </citation>
    <scope>NUCLEOTIDE SEQUENCE [LARGE SCALE GENOMIC DNA]</scope>
    <source>
        <strain evidence="2 3">CCUG 65686</strain>
    </source>
</reference>
<comment type="caution">
    <text evidence="2">The sequence shown here is derived from an EMBL/GenBank/DDBJ whole genome shotgun (WGS) entry which is preliminary data.</text>
</comment>
<dbReference type="RefSeq" id="WP_063895669.1">
    <property type="nucleotide sequence ID" value="NZ_CABVPM010000002.1"/>
</dbReference>
<sequence>MNPSSLVPVEGEIARPRFTPLDGIPFGREWTFRGASDAHADNAPVARIVTSCIDVTFPHRACNWLPLRLQRPPAPGPALPPPHPASAGGSRRAMLAACWSVGALGIIGWLVAAHAPQSSTDASLHFARSGAVIVQQPAQPMAHVAAPVSQTATGSRTPTAIAARPSPSIVVAPHPPAPTRPVPTRHAQRPATAPQPRATGARAMPPQYVTARSVPAAARVAAHVRPMPQLQRAVPRLSAVPAPAPEALDDPRTLIAMARALRTEQPAATPSASPEAGFDWTSRLSHRRLTDSPDAFTR</sequence>
<dbReference type="Proteomes" id="UP000473470">
    <property type="component" value="Unassembled WGS sequence"/>
</dbReference>
<feature type="region of interest" description="Disordered" evidence="1">
    <location>
        <begin position="262"/>
        <end position="298"/>
    </location>
</feature>